<sequence>MKFTNIASTFLAVSLVVFSSCNNEQSSTTTTETAAVPAAPLINYSVVNQYPHDASLFTEGLLFYNGTLYESTGSPKDLPLTRSLVVAHNLSNGHVDTKLELDKTKYFGEGIVFLNDKLYQLTYKNQTGFIYDAKTFKKTGDFKYSNIEGWGMTTDGTSLIMSDGTDKLTYLNPKTLTQEKILSVTDSNTPLDSINELEFIKGFIYANVWQQNFIVKIDPSNGKVVGKIDLSSLMNEAKTKNPNVDVLNGIAYDPATDKVYVTGKLWENIYEIKFTH</sequence>
<dbReference type="PANTHER" id="PTHR31270:SF1">
    <property type="entry name" value="GLUTAMINYL-PEPTIDE CYCLOTRANSFERASE"/>
    <property type="match status" value="1"/>
</dbReference>
<dbReference type="Proteomes" id="UP000812270">
    <property type="component" value="Unassembled WGS sequence"/>
</dbReference>
<proteinExistence type="predicted"/>
<gene>
    <name evidence="2" type="ORF">KTO63_10540</name>
</gene>
<dbReference type="RefSeq" id="WP_217791240.1">
    <property type="nucleotide sequence ID" value="NZ_JAHSPG010000006.1"/>
</dbReference>
<feature type="signal peptide" evidence="1">
    <location>
        <begin position="1"/>
        <end position="19"/>
    </location>
</feature>
<dbReference type="AlphaFoldDB" id="A0A9E2W854"/>
<dbReference type="EMBL" id="JAHSPG010000006">
    <property type="protein sequence ID" value="MBV4357587.1"/>
    <property type="molecule type" value="Genomic_DNA"/>
</dbReference>
<dbReference type="GO" id="GO:0016603">
    <property type="term" value="F:glutaminyl-peptide cyclotransferase activity"/>
    <property type="evidence" value="ECO:0007669"/>
    <property type="project" value="InterPro"/>
</dbReference>
<evidence type="ECO:0000313" key="3">
    <source>
        <dbReference type="Proteomes" id="UP000812270"/>
    </source>
</evidence>
<keyword evidence="3" id="KW-1185">Reference proteome</keyword>
<reference evidence="2" key="1">
    <citation type="submission" date="2021-06" db="EMBL/GenBank/DDBJ databases">
        <authorList>
            <person name="Huq M.A."/>
        </authorList>
    </citation>
    <scope>NUCLEOTIDE SEQUENCE</scope>
    <source>
        <strain evidence="2">MAH-26</strain>
    </source>
</reference>
<evidence type="ECO:0000313" key="2">
    <source>
        <dbReference type="EMBL" id="MBV4357587.1"/>
    </source>
</evidence>
<dbReference type="Pfam" id="PF05096">
    <property type="entry name" value="Glu_cyclase_2"/>
    <property type="match status" value="1"/>
</dbReference>
<protein>
    <submittedName>
        <fullName evidence="2">Glutaminyl-peptide cyclotransferase</fullName>
    </submittedName>
</protein>
<dbReference type="PANTHER" id="PTHR31270">
    <property type="entry name" value="GLUTAMINYL-PEPTIDE CYCLOTRANSFERASE"/>
    <property type="match status" value="1"/>
</dbReference>
<name>A0A9E2W854_9BACT</name>
<dbReference type="InterPro" id="IPR007788">
    <property type="entry name" value="QCT"/>
</dbReference>
<evidence type="ECO:0000256" key="1">
    <source>
        <dbReference type="SAM" id="SignalP"/>
    </source>
</evidence>
<organism evidence="2 3">
    <name type="scientific">Pinibacter aurantiacus</name>
    <dbReference type="NCBI Taxonomy" id="2851599"/>
    <lineage>
        <taxon>Bacteria</taxon>
        <taxon>Pseudomonadati</taxon>
        <taxon>Bacteroidota</taxon>
        <taxon>Chitinophagia</taxon>
        <taxon>Chitinophagales</taxon>
        <taxon>Chitinophagaceae</taxon>
        <taxon>Pinibacter</taxon>
    </lineage>
</organism>
<comment type="caution">
    <text evidence="2">The sequence shown here is derived from an EMBL/GenBank/DDBJ whole genome shotgun (WGS) entry which is preliminary data.</text>
</comment>
<feature type="chain" id="PRO_5039052488" evidence="1">
    <location>
        <begin position="20"/>
        <end position="276"/>
    </location>
</feature>
<dbReference type="PROSITE" id="PS51257">
    <property type="entry name" value="PROKAR_LIPOPROTEIN"/>
    <property type="match status" value="1"/>
</dbReference>
<keyword evidence="1" id="KW-0732">Signal</keyword>
<accession>A0A9E2W854</accession>